<keyword evidence="2" id="KW-0732">Signal</keyword>
<dbReference type="AlphaFoldDB" id="F0J8C5"/>
<feature type="non-terminal residue" evidence="3">
    <location>
        <position position="217"/>
    </location>
</feature>
<feature type="compositionally biased region" description="Low complexity" evidence="1">
    <location>
        <begin position="147"/>
        <end position="164"/>
    </location>
</feature>
<feature type="region of interest" description="Disordered" evidence="1">
    <location>
        <begin position="97"/>
        <end position="217"/>
    </location>
</feature>
<dbReference type="EMBL" id="BK007126">
    <property type="protein sequence ID" value="DAA34156.1"/>
    <property type="molecule type" value="mRNA"/>
</dbReference>
<evidence type="ECO:0000256" key="1">
    <source>
        <dbReference type="SAM" id="MobiDB-lite"/>
    </source>
</evidence>
<organism evidence="3">
    <name type="scientific">Amblyomma variegatum</name>
    <name type="common">Tropical bont tick</name>
    <dbReference type="NCBI Taxonomy" id="34610"/>
    <lineage>
        <taxon>Eukaryota</taxon>
        <taxon>Metazoa</taxon>
        <taxon>Ecdysozoa</taxon>
        <taxon>Arthropoda</taxon>
        <taxon>Chelicerata</taxon>
        <taxon>Arachnida</taxon>
        <taxon>Acari</taxon>
        <taxon>Parasitiformes</taxon>
        <taxon>Ixodida</taxon>
        <taxon>Ixodoidea</taxon>
        <taxon>Ixodidae</taxon>
        <taxon>Amblyomminae</taxon>
        <taxon>Amblyomma</taxon>
    </lineage>
</organism>
<reference evidence="3" key="1">
    <citation type="journal article" date="2011" name="BMC Genomics">
        <title>A further insight into the sialome of the tropical bont tick, Amblyomma variegatum.</title>
        <authorList>
            <person name="Ribeiro J.M."/>
            <person name="Anderson J.M."/>
            <person name="Manoukis N.C."/>
            <person name="Meng Z."/>
            <person name="Francishetti I.M."/>
        </authorList>
    </citation>
    <scope>NUCLEOTIDE SEQUENCE</scope>
    <source>
        <strain evidence="3">Amb_var-1308</strain>
        <tissue evidence="3">Salivary gland</tissue>
    </source>
</reference>
<evidence type="ECO:0000313" key="3">
    <source>
        <dbReference type="EMBL" id="DAA34156.1"/>
    </source>
</evidence>
<accession>F0J8C5</accession>
<feature type="compositionally biased region" description="Low complexity" evidence="1">
    <location>
        <begin position="204"/>
        <end position="217"/>
    </location>
</feature>
<sequence length="217" mass="23950">MRLTSAFFAFVLLCGSVSFADAFLRRFRCPDKCNPHPGVPVNRCFYFCRSPIPYGRYYDGTECYHLSALGNFFNWRGYCYRGFCLRWKAQQGSPAEMQCRNSTTTKPPNIATAESTTQSLPVTTEKKDNYTTTAAPATVSNTGITGQTQEISTTSEVTSTTKVSPPEPQNTSQDETVSTTALTTEQPTRTEFTASVNDTENEDNSTSPTTPSNTTVK</sequence>
<feature type="chain" id="PRO_5003250723" evidence="2">
    <location>
        <begin position="23"/>
        <end position="217"/>
    </location>
</feature>
<feature type="signal peptide" evidence="2">
    <location>
        <begin position="1"/>
        <end position="22"/>
    </location>
</feature>
<name>F0J8C5_AMBVA</name>
<feature type="compositionally biased region" description="Polar residues" evidence="1">
    <location>
        <begin position="99"/>
        <end position="122"/>
    </location>
</feature>
<feature type="compositionally biased region" description="Polar residues" evidence="1">
    <location>
        <begin position="169"/>
        <end position="198"/>
    </location>
</feature>
<protein>
    <submittedName>
        <fullName evidence="3">Secreted mucin</fullName>
    </submittedName>
</protein>
<evidence type="ECO:0000256" key="2">
    <source>
        <dbReference type="SAM" id="SignalP"/>
    </source>
</evidence>
<proteinExistence type="evidence at transcript level"/>
<feature type="compositionally biased region" description="Polar residues" evidence="1">
    <location>
        <begin position="130"/>
        <end position="146"/>
    </location>
</feature>